<reference evidence="3 5" key="2">
    <citation type="journal article" date="2014" name="BMC Genomics">
        <title>An improved genome release (version Mt4.0) for the model legume Medicago truncatula.</title>
        <authorList>
            <person name="Tang H."/>
            <person name="Krishnakumar V."/>
            <person name="Bidwell S."/>
            <person name="Rosen B."/>
            <person name="Chan A."/>
            <person name="Zhou S."/>
            <person name="Gentzbittel L."/>
            <person name="Childs K.L."/>
            <person name="Yandell M."/>
            <person name="Gundlach H."/>
            <person name="Mayer K.F."/>
            <person name="Schwartz D.C."/>
            <person name="Town C.D."/>
        </authorList>
    </citation>
    <scope>GENOME REANNOTATION</scope>
    <source>
        <strain evidence="4 5">cv. Jemalong A17</strain>
    </source>
</reference>
<keyword evidence="5" id="KW-1185">Reference proteome</keyword>
<reference evidence="3 5" key="1">
    <citation type="journal article" date="2011" name="Nature">
        <title>The Medicago genome provides insight into the evolution of rhizobial symbioses.</title>
        <authorList>
            <person name="Young N.D."/>
            <person name="Debelle F."/>
            <person name="Oldroyd G.E."/>
            <person name="Geurts R."/>
            <person name="Cannon S.B."/>
            <person name="Udvardi M.K."/>
            <person name="Benedito V.A."/>
            <person name="Mayer K.F."/>
            <person name="Gouzy J."/>
            <person name="Schoof H."/>
            <person name="Van de Peer Y."/>
            <person name="Proost S."/>
            <person name="Cook D.R."/>
            <person name="Meyers B.C."/>
            <person name="Spannagl M."/>
            <person name="Cheung F."/>
            <person name="De Mita S."/>
            <person name="Krishnakumar V."/>
            <person name="Gundlach H."/>
            <person name="Zhou S."/>
            <person name="Mudge J."/>
            <person name="Bharti A.K."/>
            <person name="Murray J.D."/>
            <person name="Naoumkina M.A."/>
            <person name="Rosen B."/>
            <person name="Silverstein K.A."/>
            <person name="Tang H."/>
            <person name="Rombauts S."/>
            <person name="Zhao P.X."/>
            <person name="Zhou P."/>
            <person name="Barbe V."/>
            <person name="Bardou P."/>
            <person name="Bechner M."/>
            <person name="Bellec A."/>
            <person name="Berger A."/>
            <person name="Berges H."/>
            <person name="Bidwell S."/>
            <person name="Bisseling T."/>
            <person name="Choisne N."/>
            <person name="Couloux A."/>
            <person name="Denny R."/>
            <person name="Deshpande S."/>
            <person name="Dai X."/>
            <person name="Doyle J.J."/>
            <person name="Dudez A.M."/>
            <person name="Farmer A.D."/>
            <person name="Fouteau S."/>
            <person name="Franken C."/>
            <person name="Gibelin C."/>
            <person name="Gish J."/>
            <person name="Goldstein S."/>
            <person name="Gonzalez A.J."/>
            <person name="Green P.J."/>
            <person name="Hallab A."/>
            <person name="Hartog M."/>
            <person name="Hua A."/>
            <person name="Humphray S.J."/>
            <person name="Jeong D.H."/>
            <person name="Jing Y."/>
            <person name="Jocker A."/>
            <person name="Kenton S.M."/>
            <person name="Kim D.J."/>
            <person name="Klee K."/>
            <person name="Lai H."/>
            <person name="Lang C."/>
            <person name="Lin S."/>
            <person name="Macmil S.L."/>
            <person name="Magdelenat G."/>
            <person name="Matthews L."/>
            <person name="McCorrison J."/>
            <person name="Monaghan E.L."/>
            <person name="Mun J.H."/>
            <person name="Najar F.Z."/>
            <person name="Nicholson C."/>
            <person name="Noirot C."/>
            <person name="O'Bleness M."/>
            <person name="Paule C.R."/>
            <person name="Poulain J."/>
            <person name="Prion F."/>
            <person name="Qin B."/>
            <person name="Qu C."/>
            <person name="Retzel E.F."/>
            <person name="Riddle C."/>
            <person name="Sallet E."/>
            <person name="Samain S."/>
            <person name="Samson N."/>
            <person name="Sanders I."/>
            <person name="Saurat O."/>
            <person name="Scarpelli C."/>
            <person name="Schiex T."/>
            <person name="Segurens B."/>
            <person name="Severin A.J."/>
            <person name="Sherrier D.J."/>
            <person name="Shi R."/>
            <person name="Sims S."/>
            <person name="Singer S.R."/>
            <person name="Sinharoy S."/>
            <person name="Sterck L."/>
            <person name="Viollet A."/>
            <person name="Wang B.B."/>
            <person name="Wang K."/>
            <person name="Wang M."/>
            <person name="Wang X."/>
            <person name="Warfsmann J."/>
            <person name="Weissenbach J."/>
            <person name="White D.D."/>
            <person name="White J.D."/>
            <person name="Wiley G.B."/>
            <person name="Wincker P."/>
            <person name="Xing Y."/>
            <person name="Yang L."/>
            <person name="Yao Z."/>
            <person name="Ying F."/>
            <person name="Zhai J."/>
            <person name="Zhou L."/>
            <person name="Zuber A."/>
            <person name="Denarie J."/>
            <person name="Dixon R.A."/>
            <person name="May G.D."/>
            <person name="Schwartz D.C."/>
            <person name="Rogers J."/>
            <person name="Quetier F."/>
            <person name="Town C.D."/>
            <person name="Roe B.A."/>
        </authorList>
    </citation>
    <scope>NUCLEOTIDE SEQUENCE [LARGE SCALE GENOMIC DNA]</scope>
    <source>
        <strain evidence="3">A17</strain>
        <strain evidence="4 5">cv. Jemalong A17</strain>
    </source>
</reference>
<feature type="region of interest" description="Disordered" evidence="2">
    <location>
        <begin position="349"/>
        <end position="374"/>
    </location>
</feature>
<dbReference type="EnsemblPlants" id="AET00701">
    <property type="protein sequence ID" value="AET00701"/>
    <property type="gene ID" value="MTR_5g094950"/>
</dbReference>
<name>G7K4I5_MEDTR</name>
<organism evidence="3 5">
    <name type="scientific">Medicago truncatula</name>
    <name type="common">Barrel medic</name>
    <name type="synonym">Medicago tribuloides</name>
    <dbReference type="NCBI Taxonomy" id="3880"/>
    <lineage>
        <taxon>Eukaryota</taxon>
        <taxon>Viridiplantae</taxon>
        <taxon>Streptophyta</taxon>
        <taxon>Embryophyta</taxon>
        <taxon>Tracheophyta</taxon>
        <taxon>Spermatophyta</taxon>
        <taxon>Magnoliopsida</taxon>
        <taxon>eudicotyledons</taxon>
        <taxon>Gunneridae</taxon>
        <taxon>Pentapetalae</taxon>
        <taxon>rosids</taxon>
        <taxon>fabids</taxon>
        <taxon>Fabales</taxon>
        <taxon>Fabaceae</taxon>
        <taxon>Papilionoideae</taxon>
        <taxon>50 kb inversion clade</taxon>
        <taxon>NPAAA clade</taxon>
        <taxon>Hologalegina</taxon>
        <taxon>IRL clade</taxon>
        <taxon>Trifolieae</taxon>
        <taxon>Medicago</taxon>
    </lineage>
</organism>
<evidence type="ECO:0000256" key="1">
    <source>
        <dbReference type="SAM" id="Coils"/>
    </source>
</evidence>
<feature type="compositionally biased region" description="Basic and acidic residues" evidence="2">
    <location>
        <begin position="408"/>
        <end position="418"/>
    </location>
</feature>
<keyword evidence="1" id="KW-0175">Coiled coil</keyword>
<dbReference type="PaxDb" id="3880-AET00701"/>
<feature type="compositionally biased region" description="Low complexity" evidence="2">
    <location>
        <begin position="518"/>
        <end position="537"/>
    </location>
</feature>
<evidence type="ECO:0000313" key="5">
    <source>
        <dbReference type="Proteomes" id="UP000002051"/>
    </source>
</evidence>
<evidence type="ECO:0000313" key="3">
    <source>
        <dbReference type="EMBL" id="AET00701.1"/>
    </source>
</evidence>
<accession>G7K4I5</accession>
<feature type="region of interest" description="Disordered" evidence="2">
    <location>
        <begin position="388"/>
        <end position="419"/>
    </location>
</feature>
<evidence type="ECO:0000313" key="4">
    <source>
        <dbReference type="EnsemblPlants" id="AET00701"/>
    </source>
</evidence>
<gene>
    <name evidence="3" type="ordered locus">MTR_5g094950</name>
</gene>
<feature type="region of interest" description="Disordered" evidence="2">
    <location>
        <begin position="517"/>
        <end position="537"/>
    </location>
</feature>
<evidence type="ECO:0000256" key="2">
    <source>
        <dbReference type="SAM" id="MobiDB-lite"/>
    </source>
</evidence>
<dbReference type="OrthoDB" id="1433862at2759"/>
<dbReference type="EMBL" id="CM001221">
    <property type="protein sequence ID" value="AET00701.1"/>
    <property type="molecule type" value="Genomic_DNA"/>
</dbReference>
<protein>
    <submittedName>
        <fullName evidence="3 4">Uncharacterized protein</fullName>
    </submittedName>
</protein>
<dbReference type="Proteomes" id="UP000002051">
    <property type="component" value="Chromosome 5"/>
</dbReference>
<proteinExistence type="predicted"/>
<dbReference type="AlphaFoldDB" id="G7K4I5"/>
<feature type="coiled-coil region" evidence="1">
    <location>
        <begin position="155"/>
        <end position="299"/>
    </location>
</feature>
<sequence length="557" mass="62464">MNIQPKIEPGSSSSTNHVILVEGVENDNLQDKTIPDLIEVLRGAYLTEVFDRVEGVLVSRDVGLRDQTQRLQQNVDMERLKLQEELEMEKLARIKAEEELKKREEIFQKGKKVQERYEALLKKVKTDLSDRDTVVVLRKRNIELRELFEEGKITIGELTKKNNELKCEVQKLKEKRVEDGNELDMLRKKKVELDNEVLELNKKSAEDGNAIDMLKTKSGELECEVEKLKEKMVEDGNANVLKRKNCELESKVLELEKLKEKWLDDSTALNELRSKVGVLEDEKNALAGIEIKNSELKETVNTNLAIISELRNENRKLADEKCKGEILLESLNTKFRTLHERVARLEDGSNLSMSVDASGGGNDEGDGEDVGGNEVGNEIVEKSAPLQRNGVGHHSHGVVASTQPLNKGSKDASLESEVKGASSGEKSLMVYTRKPRKMVVIAGSSGGMGTMKVKKDIEIIHLDDDDDDEDWRMSQGVHEKKAIYGLVVKNEYPSPSLVVQQKTKFANAVDTVKRKFSFSDSETSTSSSSSSSFSDDLSFLDNLTTRSITSLAKEKKM</sequence>
<dbReference type="HOGENOM" id="CLU_045610_0_0_1"/>
<reference evidence="4" key="3">
    <citation type="submission" date="2015-04" db="UniProtKB">
        <authorList>
            <consortium name="EnsemblPlants"/>
        </authorList>
    </citation>
    <scope>IDENTIFICATION</scope>
    <source>
        <strain evidence="4">cv. Jemalong A17</strain>
    </source>
</reference>